<comment type="similarity">
    <text evidence="2">Belongs to the glycosyltransferase 41 family. O-GlcNAc transferase subfamily.</text>
</comment>
<evidence type="ECO:0000259" key="9">
    <source>
        <dbReference type="Pfam" id="PF13844"/>
    </source>
</evidence>
<dbReference type="Pfam" id="PF13844">
    <property type="entry name" value="Glyco_transf_41"/>
    <property type="match status" value="2"/>
</dbReference>
<evidence type="ECO:0000256" key="4">
    <source>
        <dbReference type="ARBA" id="ARBA00022676"/>
    </source>
</evidence>
<dbReference type="SMART" id="SM00028">
    <property type="entry name" value="TPR"/>
    <property type="match status" value="5"/>
</dbReference>
<dbReference type="GO" id="GO:0097363">
    <property type="term" value="F:protein O-acetylglucosaminyltransferase activity"/>
    <property type="evidence" value="ECO:0007669"/>
    <property type="project" value="UniProtKB-EC"/>
</dbReference>
<organism evidence="10 11">
    <name type="scientific">Vreelandella salicampi</name>
    <dbReference type="NCBI Taxonomy" id="1449798"/>
    <lineage>
        <taxon>Bacteria</taxon>
        <taxon>Pseudomonadati</taxon>
        <taxon>Pseudomonadota</taxon>
        <taxon>Gammaproteobacteria</taxon>
        <taxon>Oceanospirillales</taxon>
        <taxon>Halomonadaceae</taxon>
        <taxon>Vreelandella</taxon>
    </lineage>
</organism>
<dbReference type="InterPro" id="IPR019734">
    <property type="entry name" value="TPR_rpt"/>
</dbReference>
<comment type="pathway">
    <text evidence="1">Protein modification; protein glycosylation.</text>
</comment>
<feature type="domain" description="O-GlcNAc transferase C-terminal" evidence="9">
    <location>
        <begin position="235"/>
        <end position="394"/>
    </location>
</feature>
<evidence type="ECO:0000256" key="8">
    <source>
        <dbReference type="PROSITE-ProRule" id="PRU00339"/>
    </source>
</evidence>
<dbReference type="Pfam" id="PF12895">
    <property type="entry name" value="ANAPC3"/>
    <property type="match status" value="1"/>
</dbReference>
<keyword evidence="5" id="KW-0808">Transferase</keyword>
<gene>
    <name evidence="10" type="ORF">HZS81_02920</name>
</gene>
<evidence type="ECO:0000256" key="7">
    <source>
        <dbReference type="ARBA" id="ARBA00022803"/>
    </source>
</evidence>
<protein>
    <recommendedName>
        <fullName evidence="3">protein O-GlcNAc transferase</fullName>
        <ecNumber evidence="3">2.4.1.255</ecNumber>
    </recommendedName>
</protein>
<evidence type="ECO:0000256" key="6">
    <source>
        <dbReference type="ARBA" id="ARBA00022737"/>
    </source>
</evidence>
<sequence length="938" mass="106042">MSKQPAKSADKQLKDIKKMVARQPNNAQYRRTLGALLTDKGKLDEAKSELEEAIRLKSDDFEAYSVLGKVLYNMGDYNKAITCLEKSLAIKPGFHKSEHYLSYLLYNSNKPKEALAHIEEACKQQPRHPGYLVTHGNILEALHRYEEAAEQFKKSLAIESDKYYAWNNLGNIYKQLGKMEDALYYYSQAFKVNPQSDIAYSNKITTLHYIPSLSLEEITKECRAWDDYFNKSAPVRVEAQDKSADKKLRIGLISDGFRRHPVGYMITSVIEEIANYHYELFFYPTNYDYDSLTERLQKTATKWKEIKPLGVEQTENLIREDQIDILIDLAGHNSGNRMLAIAKEPAPIIMKWVGGLINTTGVKAIDYLISDHVETPSGVDDHYVENLIRLPDDYICYNPPGYAPNVAALPAAKNGYITFGCFNNPTKINPEIVAAWSDILLAVPNSRFFLKGMQFSSEELKKRVTKLFEECGVPEEQLIIEGPSAHKQLLESYHRVDIALDPWPYSGGLTTCEALLMGVPVITMPGPTFAGRHSASHLVNAGLGELVVDTWEEYRQRAIGLASDLESLSIIRKGLRQQLLDSPVCDATRFARHLNTALRAAWQRYCEGKRPAALAFDQDGEAYFDGDTQPVEVLCSEPVRHHKQKGFSWELLGKIIVIDNSCKLIREDRFNRLRQVNAFGFVAFDPASRVDNPAQFEGSDDVQVLPHAVLGDGQPATLHACLEPTFSSTLEPFPPEQQHGANPQGAKVLVKLPINTIALDSIDGLESLDWLILDELSEATVILENGEKALKETLVIQVRIAFQPTHQRQPNLAEIQHWMARHGFRFYRFNDQQHLSHLPKSVFAEKRQATELQSADAIFLPSHERMAELNDNQRTKLAFLLHTVYGIKDMAYELLAEVDEEKAEGYLIEERVIEATKEKQGSELAELPDEELTLNVTF</sequence>
<dbReference type="RefSeq" id="WP_179929071.1">
    <property type="nucleotide sequence ID" value="NZ_JACCDF010000002.1"/>
</dbReference>
<evidence type="ECO:0000313" key="11">
    <source>
        <dbReference type="Proteomes" id="UP000586119"/>
    </source>
</evidence>
<feature type="domain" description="O-GlcNAc transferase C-terminal" evidence="9">
    <location>
        <begin position="416"/>
        <end position="593"/>
    </location>
</feature>
<dbReference type="InterPro" id="IPR011990">
    <property type="entry name" value="TPR-like_helical_dom_sf"/>
</dbReference>
<dbReference type="Gene3D" id="1.25.40.10">
    <property type="entry name" value="Tetratricopeptide repeat domain"/>
    <property type="match status" value="1"/>
</dbReference>
<dbReference type="InterPro" id="IPR051939">
    <property type="entry name" value="Glycosyltr_41/O-GlcNAc_trsf"/>
</dbReference>
<name>A0A7Z0LIV3_9GAMM</name>
<evidence type="ECO:0000256" key="2">
    <source>
        <dbReference type="ARBA" id="ARBA00005386"/>
    </source>
</evidence>
<feature type="repeat" description="TPR" evidence="8">
    <location>
        <begin position="27"/>
        <end position="60"/>
    </location>
</feature>
<keyword evidence="7 8" id="KW-0802">TPR repeat</keyword>
<evidence type="ECO:0000256" key="1">
    <source>
        <dbReference type="ARBA" id="ARBA00004922"/>
    </source>
</evidence>
<dbReference type="PANTHER" id="PTHR44835:SF1">
    <property type="entry name" value="PROTEIN O-GLCNAC TRANSFERASE"/>
    <property type="match status" value="1"/>
</dbReference>
<keyword evidence="4" id="KW-0328">Glycosyltransferase</keyword>
<reference evidence="10 11" key="1">
    <citation type="journal article" date="2015" name="Int. J. Syst. Evol. Microbiol.">
        <title>Halomonas salicampi sp. nov., a halotolerant and alkalitolerant bacterium isolated from a saltern soil.</title>
        <authorList>
            <person name="Lee J.C."/>
            <person name="Kim Y.S."/>
            <person name="Yun B.S."/>
            <person name="Whang K.S."/>
        </authorList>
    </citation>
    <scope>NUCLEOTIDE SEQUENCE [LARGE SCALE GENOMIC DNA]</scope>
    <source>
        <strain evidence="10 11">BH103</strain>
    </source>
</reference>
<dbReference type="Gene3D" id="3.40.50.11380">
    <property type="match status" value="1"/>
</dbReference>
<dbReference type="EMBL" id="JACCDF010000002">
    <property type="protein sequence ID" value="NYS59718.1"/>
    <property type="molecule type" value="Genomic_DNA"/>
</dbReference>
<dbReference type="InterPro" id="IPR029489">
    <property type="entry name" value="OGT/SEC/SPY_C"/>
</dbReference>
<feature type="repeat" description="TPR" evidence="8">
    <location>
        <begin position="61"/>
        <end position="94"/>
    </location>
</feature>
<dbReference type="PANTHER" id="PTHR44835">
    <property type="entry name" value="UDP-N-ACETYLGLUCOSAMINE--PEPTIDE N-ACETYLGLUCOSAMINYLTRANSFERASE SPINDLY-RELATED"/>
    <property type="match status" value="1"/>
</dbReference>
<dbReference type="SUPFAM" id="SSF53756">
    <property type="entry name" value="UDP-Glycosyltransferase/glycogen phosphorylase"/>
    <property type="match status" value="1"/>
</dbReference>
<comment type="caution">
    <text evidence="10">The sequence shown here is derived from an EMBL/GenBank/DDBJ whole genome shotgun (WGS) entry which is preliminary data.</text>
</comment>
<dbReference type="AlphaFoldDB" id="A0A7Z0LIV3"/>
<dbReference type="Pfam" id="PF00515">
    <property type="entry name" value="TPR_1"/>
    <property type="match status" value="1"/>
</dbReference>
<dbReference type="Proteomes" id="UP000586119">
    <property type="component" value="Unassembled WGS sequence"/>
</dbReference>
<keyword evidence="6" id="KW-0677">Repeat</keyword>
<dbReference type="Pfam" id="PF13181">
    <property type="entry name" value="TPR_8"/>
    <property type="match status" value="1"/>
</dbReference>
<accession>A0A7Z0LIV3</accession>
<evidence type="ECO:0000256" key="3">
    <source>
        <dbReference type="ARBA" id="ARBA00011970"/>
    </source>
</evidence>
<keyword evidence="11" id="KW-1185">Reference proteome</keyword>
<dbReference type="EC" id="2.4.1.255" evidence="3"/>
<dbReference type="SUPFAM" id="SSF48452">
    <property type="entry name" value="TPR-like"/>
    <property type="match status" value="1"/>
</dbReference>
<proteinExistence type="inferred from homology"/>
<feature type="repeat" description="TPR" evidence="8">
    <location>
        <begin position="163"/>
        <end position="196"/>
    </location>
</feature>
<dbReference type="PROSITE" id="PS50293">
    <property type="entry name" value="TPR_REGION"/>
    <property type="match status" value="2"/>
</dbReference>
<dbReference type="Gene3D" id="3.40.50.2000">
    <property type="entry name" value="Glycogen Phosphorylase B"/>
    <property type="match status" value="1"/>
</dbReference>
<dbReference type="PROSITE" id="PS50005">
    <property type="entry name" value="TPR"/>
    <property type="match status" value="4"/>
</dbReference>
<feature type="repeat" description="TPR" evidence="8">
    <location>
        <begin position="129"/>
        <end position="162"/>
    </location>
</feature>
<dbReference type="UniPathway" id="UPA00378"/>
<evidence type="ECO:0000313" key="10">
    <source>
        <dbReference type="EMBL" id="NYS59718.1"/>
    </source>
</evidence>
<evidence type="ECO:0000256" key="5">
    <source>
        <dbReference type="ARBA" id="ARBA00022679"/>
    </source>
</evidence>